<proteinExistence type="predicted"/>
<evidence type="ECO:0000313" key="2">
    <source>
        <dbReference type="Proteomes" id="UP000287651"/>
    </source>
</evidence>
<sequence length="128" mass="14216">MSFVVQYNPLVASYTRTESLGWGSSNAYFRNVLSELITGLVGPDLYLYTNSSLVDLPFLPLKLILMATGAEITANKNTTMIGLTEDLYYYANGLELELPAAYYPSFHSETICLHSLATSSLLRNFRSV</sequence>
<name>A0A426ZTL0_ENSVE</name>
<accession>A0A426ZTL0</accession>
<reference evidence="1 2" key="1">
    <citation type="journal article" date="2014" name="Agronomy (Basel)">
        <title>A Draft Genome Sequence for Ensete ventricosum, the Drought-Tolerant Tree Against Hunger.</title>
        <authorList>
            <person name="Harrison J."/>
            <person name="Moore K.A."/>
            <person name="Paszkiewicz K."/>
            <person name="Jones T."/>
            <person name="Grant M."/>
            <person name="Ambacheew D."/>
            <person name="Muzemil S."/>
            <person name="Studholme D.J."/>
        </authorList>
    </citation>
    <scope>NUCLEOTIDE SEQUENCE [LARGE SCALE GENOMIC DNA]</scope>
</reference>
<dbReference type="AlphaFoldDB" id="A0A426ZTL0"/>
<dbReference type="EMBL" id="AMZH03005122">
    <property type="protein sequence ID" value="RRT67194.1"/>
    <property type="molecule type" value="Genomic_DNA"/>
</dbReference>
<protein>
    <submittedName>
        <fullName evidence="1">Uncharacterized protein</fullName>
    </submittedName>
</protein>
<gene>
    <name evidence="1" type="ORF">B296_00000047</name>
</gene>
<dbReference type="Proteomes" id="UP000287651">
    <property type="component" value="Unassembled WGS sequence"/>
</dbReference>
<evidence type="ECO:0000313" key="1">
    <source>
        <dbReference type="EMBL" id="RRT67194.1"/>
    </source>
</evidence>
<comment type="caution">
    <text evidence="1">The sequence shown here is derived from an EMBL/GenBank/DDBJ whole genome shotgun (WGS) entry which is preliminary data.</text>
</comment>
<organism evidence="1 2">
    <name type="scientific">Ensete ventricosum</name>
    <name type="common">Abyssinian banana</name>
    <name type="synonym">Musa ensete</name>
    <dbReference type="NCBI Taxonomy" id="4639"/>
    <lineage>
        <taxon>Eukaryota</taxon>
        <taxon>Viridiplantae</taxon>
        <taxon>Streptophyta</taxon>
        <taxon>Embryophyta</taxon>
        <taxon>Tracheophyta</taxon>
        <taxon>Spermatophyta</taxon>
        <taxon>Magnoliopsida</taxon>
        <taxon>Liliopsida</taxon>
        <taxon>Zingiberales</taxon>
        <taxon>Musaceae</taxon>
        <taxon>Ensete</taxon>
    </lineage>
</organism>